<keyword evidence="2" id="KW-1185">Reference proteome</keyword>
<dbReference type="Proteomes" id="UP001500909">
    <property type="component" value="Unassembled WGS sequence"/>
</dbReference>
<dbReference type="EMBL" id="BAAABY010000070">
    <property type="protein sequence ID" value="GAA0501153.1"/>
    <property type="molecule type" value="Genomic_DNA"/>
</dbReference>
<organism evidence="1 2">
    <name type="scientific">Streptomyces olivaceiscleroticus</name>
    <dbReference type="NCBI Taxonomy" id="68245"/>
    <lineage>
        <taxon>Bacteria</taxon>
        <taxon>Bacillati</taxon>
        <taxon>Actinomycetota</taxon>
        <taxon>Actinomycetes</taxon>
        <taxon>Kitasatosporales</taxon>
        <taxon>Streptomycetaceae</taxon>
        <taxon>Streptomyces</taxon>
    </lineage>
</organism>
<sequence length="86" mass="9472">MTEPTPETISAILRSNDTSPEALYPAQIGVFCDDCGTVHEGDYLVNDLTTQPERFEIARAHLRKQGWSCTEEADRCPECAAAEDPS</sequence>
<protein>
    <submittedName>
        <fullName evidence="1">Uncharacterized protein</fullName>
    </submittedName>
</protein>
<reference evidence="1 2" key="1">
    <citation type="journal article" date="2019" name="Int. J. Syst. Evol. Microbiol.">
        <title>The Global Catalogue of Microorganisms (GCM) 10K type strain sequencing project: providing services to taxonomists for standard genome sequencing and annotation.</title>
        <authorList>
            <consortium name="The Broad Institute Genomics Platform"/>
            <consortium name="The Broad Institute Genome Sequencing Center for Infectious Disease"/>
            <person name="Wu L."/>
            <person name="Ma J."/>
        </authorList>
    </citation>
    <scope>NUCLEOTIDE SEQUENCE [LARGE SCALE GENOMIC DNA]</scope>
    <source>
        <strain evidence="1 2">JCM 4805</strain>
    </source>
</reference>
<dbReference type="RefSeq" id="WP_346100489.1">
    <property type="nucleotide sequence ID" value="NZ_BAAABY010000070.1"/>
</dbReference>
<evidence type="ECO:0000313" key="1">
    <source>
        <dbReference type="EMBL" id="GAA0501153.1"/>
    </source>
</evidence>
<evidence type="ECO:0000313" key="2">
    <source>
        <dbReference type="Proteomes" id="UP001500909"/>
    </source>
</evidence>
<name>A0ABN1BMG7_9ACTN</name>
<accession>A0ABN1BMG7</accession>
<comment type="caution">
    <text evidence="1">The sequence shown here is derived from an EMBL/GenBank/DDBJ whole genome shotgun (WGS) entry which is preliminary data.</text>
</comment>
<proteinExistence type="predicted"/>
<gene>
    <name evidence="1" type="ORF">GCM10010361_78370</name>
</gene>